<accession>A0A6P8BKE5</accession>
<gene>
    <name evidence="3" type="ORF">PgNI_00524</name>
</gene>
<feature type="signal peptide" evidence="1">
    <location>
        <begin position="1"/>
        <end position="19"/>
    </location>
</feature>
<dbReference type="InterPro" id="IPR021476">
    <property type="entry name" value="Egh16-like"/>
</dbReference>
<dbReference type="Pfam" id="PF11327">
    <property type="entry name" value="Egh16-like"/>
    <property type="match status" value="1"/>
</dbReference>
<dbReference type="OrthoDB" id="3241054at2759"/>
<protein>
    <submittedName>
        <fullName evidence="3">Uncharacterized protein</fullName>
    </submittedName>
</protein>
<reference evidence="3" key="3">
    <citation type="submission" date="2025-08" db="UniProtKB">
        <authorList>
            <consortium name="RefSeq"/>
        </authorList>
    </citation>
    <scope>IDENTIFICATION</scope>
    <source>
        <strain evidence="3">NI907</strain>
    </source>
</reference>
<name>A0A6P8BKE5_PYRGI</name>
<keyword evidence="2" id="KW-1185">Reference proteome</keyword>
<evidence type="ECO:0000256" key="1">
    <source>
        <dbReference type="SAM" id="SignalP"/>
    </source>
</evidence>
<organism evidence="2 3">
    <name type="scientific">Pyricularia grisea</name>
    <name type="common">Crabgrass-specific blast fungus</name>
    <name type="synonym">Magnaporthe grisea</name>
    <dbReference type="NCBI Taxonomy" id="148305"/>
    <lineage>
        <taxon>Eukaryota</taxon>
        <taxon>Fungi</taxon>
        <taxon>Dikarya</taxon>
        <taxon>Ascomycota</taxon>
        <taxon>Pezizomycotina</taxon>
        <taxon>Sordariomycetes</taxon>
        <taxon>Sordariomycetidae</taxon>
        <taxon>Magnaporthales</taxon>
        <taxon>Pyriculariaceae</taxon>
        <taxon>Pyricularia</taxon>
    </lineage>
</organism>
<keyword evidence="1" id="KW-0732">Signal</keyword>
<evidence type="ECO:0000313" key="3">
    <source>
        <dbReference type="RefSeq" id="XP_030987552.1"/>
    </source>
</evidence>
<reference evidence="3" key="1">
    <citation type="journal article" date="2019" name="Mol. Biol. Evol.">
        <title>Blast fungal genomes show frequent chromosomal changes, gene gains and losses, and effector gene turnover.</title>
        <authorList>
            <person name="Gomez Luciano L.B."/>
            <person name="Jason Tsai I."/>
            <person name="Chuma I."/>
            <person name="Tosa Y."/>
            <person name="Chen Y.H."/>
            <person name="Li J.Y."/>
            <person name="Li M.Y."/>
            <person name="Jade Lu M.Y."/>
            <person name="Nakayashiki H."/>
            <person name="Li W.H."/>
        </authorList>
    </citation>
    <scope>NUCLEOTIDE SEQUENCE</scope>
    <source>
        <strain evidence="3">NI907</strain>
    </source>
</reference>
<dbReference type="AlphaFoldDB" id="A0A6P8BKE5"/>
<dbReference type="GeneID" id="41955517"/>
<dbReference type="Proteomes" id="UP000515153">
    <property type="component" value="Unplaced"/>
</dbReference>
<proteinExistence type="predicted"/>
<dbReference type="KEGG" id="pgri:PgNI_00524"/>
<sequence>MQFTTSVLSLIALAVSVNAHGHSISPLAMANTTPFQNIRIPANGCGEGVDVSKGTVAATYKAGSTGTVIWDMVNGDGGGPLSVAFDASGKGTSFTKAKIITNIEGSNGGVSNSVKRGNKTLTFTVPSTTCARCVMQIRQDITGKDGFGSCAIVTIS</sequence>
<feature type="chain" id="PRO_5027545522" evidence="1">
    <location>
        <begin position="20"/>
        <end position="156"/>
    </location>
</feature>
<reference evidence="3" key="2">
    <citation type="submission" date="2019-10" db="EMBL/GenBank/DDBJ databases">
        <authorList>
            <consortium name="NCBI Genome Project"/>
        </authorList>
    </citation>
    <scope>NUCLEOTIDE SEQUENCE</scope>
    <source>
        <strain evidence="3">NI907</strain>
    </source>
</reference>
<dbReference type="RefSeq" id="XP_030987552.1">
    <property type="nucleotide sequence ID" value="XM_031120603.1"/>
</dbReference>
<evidence type="ECO:0000313" key="2">
    <source>
        <dbReference type="Proteomes" id="UP000515153"/>
    </source>
</evidence>